<feature type="transmembrane region" description="Helical" evidence="6">
    <location>
        <begin position="7"/>
        <end position="25"/>
    </location>
</feature>
<dbReference type="Pfam" id="PF08592">
    <property type="entry name" value="Anthrone_oxy"/>
    <property type="match status" value="1"/>
</dbReference>
<dbReference type="EMBL" id="MU003866">
    <property type="protein sequence ID" value="KAF2716649.1"/>
    <property type="molecule type" value="Genomic_DNA"/>
</dbReference>
<dbReference type="PANTHER" id="PTHR35042:SF1">
    <property type="entry name" value="DUF1772-DOMAIN-CONTAINING PROTEIN"/>
    <property type="match status" value="1"/>
</dbReference>
<keyword evidence="8" id="KW-1185">Reference proteome</keyword>
<feature type="transmembrane region" description="Helical" evidence="6">
    <location>
        <begin position="61"/>
        <end position="81"/>
    </location>
</feature>
<keyword evidence="3 6" id="KW-1133">Transmembrane helix</keyword>
<dbReference type="AlphaFoldDB" id="A0A9P4PYZ5"/>
<reference evidence="7" key="1">
    <citation type="journal article" date="2020" name="Stud. Mycol.">
        <title>101 Dothideomycetes genomes: a test case for predicting lifestyles and emergence of pathogens.</title>
        <authorList>
            <person name="Haridas S."/>
            <person name="Albert R."/>
            <person name="Binder M."/>
            <person name="Bloem J."/>
            <person name="Labutti K."/>
            <person name="Salamov A."/>
            <person name="Andreopoulos B."/>
            <person name="Baker S."/>
            <person name="Barry K."/>
            <person name="Bills G."/>
            <person name="Bluhm B."/>
            <person name="Cannon C."/>
            <person name="Castanera R."/>
            <person name="Culley D."/>
            <person name="Daum C."/>
            <person name="Ezra D."/>
            <person name="Gonzalez J."/>
            <person name="Henrissat B."/>
            <person name="Kuo A."/>
            <person name="Liang C."/>
            <person name="Lipzen A."/>
            <person name="Lutzoni F."/>
            <person name="Magnuson J."/>
            <person name="Mondo S."/>
            <person name="Nolan M."/>
            <person name="Ohm R."/>
            <person name="Pangilinan J."/>
            <person name="Park H.-J."/>
            <person name="Ramirez L."/>
            <person name="Alfaro M."/>
            <person name="Sun H."/>
            <person name="Tritt A."/>
            <person name="Yoshinaga Y."/>
            <person name="Zwiers L.-H."/>
            <person name="Turgeon B."/>
            <person name="Goodwin S."/>
            <person name="Spatafora J."/>
            <person name="Crous P."/>
            <person name="Grigoriev I."/>
        </authorList>
    </citation>
    <scope>NUCLEOTIDE SEQUENCE</scope>
    <source>
        <strain evidence="7">CBS 116435</strain>
    </source>
</reference>
<dbReference type="InterPro" id="IPR013901">
    <property type="entry name" value="Anthrone_oxy"/>
</dbReference>
<dbReference type="PANTHER" id="PTHR35042">
    <property type="entry name" value="ANTHRONE OXYGENASE ENCC"/>
    <property type="match status" value="1"/>
</dbReference>
<dbReference type="Proteomes" id="UP000799441">
    <property type="component" value="Unassembled WGS sequence"/>
</dbReference>
<proteinExistence type="inferred from homology"/>
<evidence type="ECO:0008006" key="9">
    <source>
        <dbReference type="Google" id="ProtNLM"/>
    </source>
</evidence>
<evidence type="ECO:0000256" key="4">
    <source>
        <dbReference type="ARBA" id="ARBA00023136"/>
    </source>
</evidence>
<keyword evidence="2 6" id="KW-0812">Transmembrane</keyword>
<comment type="subcellular location">
    <subcellularLocation>
        <location evidence="1">Membrane</location>
        <topology evidence="1">Multi-pass membrane protein</topology>
    </subcellularLocation>
</comment>
<name>A0A9P4PYZ5_9PEZI</name>
<organism evidence="7 8">
    <name type="scientific">Polychaeton citri CBS 116435</name>
    <dbReference type="NCBI Taxonomy" id="1314669"/>
    <lineage>
        <taxon>Eukaryota</taxon>
        <taxon>Fungi</taxon>
        <taxon>Dikarya</taxon>
        <taxon>Ascomycota</taxon>
        <taxon>Pezizomycotina</taxon>
        <taxon>Dothideomycetes</taxon>
        <taxon>Dothideomycetidae</taxon>
        <taxon>Capnodiales</taxon>
        <taxon>Capnodiaceae</taxon>
        <taxon>Polychaeton</taxon>
    </lineage>
</organism>
<sequence>MMQLADLVPVVKLIGLVCPSLYAGFTMSDSLTFVGPIVSHASNQKIAAKQWLHGYQYGPAWVPPLIAPGVSANLLLAYLANTKLQQQLYVLAGLANFTILFIITFLYMEPGINGALKWKVQTLLKDEGFNMKDTPLWSPSAYKHGSTQASRKWAEKTDVKELILVWRRVNNWRWVIAVCAVVASGYASLST</sequence>
<evidence type="ECO:0000256" key="1">
    <source>
        <dbReference type="ARBA" id="ARBA00004141"/>
    </source>
</evidence>
<comment type="caution">
    <text evidence="7">The sequence shown here is derived from an EMBL/GenBank/DDBJ whole genome shotgun (WGS) entry which is preliminary data.</text>
</comment>
<accession>A0A9P4PYZ5</accession>
<evidence type="ECO:0000256" key="3">
    <source>
        <dbReference type="ARBA" id="ARBA00022989"/>
    </source>
</evidence>
<evidence type="ECO:0000313" key="8">
    <source>
        <dbReference type="Proteomes" id="UP000799441"/>
    </source>
</evidence>
<gene>
    <name evidence="7" type="ORF">K431DRAFT_341850</name>
</gene>
<feature type="transmembrane region" description="Helical" evidence="6">
    <location>
        <begin position="88"/>
        <end position="108"/>
    </location>
</feature>
<keyword evidence="4 6" id="KW-0472">Membrane</keyword>
<evidence type="ECO:0000256" key="2">
    <source>
        <dbReference type="ARBA" id="ARBA00022692"/>
    </source>
</evidence>
<comment type="similarity">
    <text evidence="5">Belongs to the anthrone oxygenase family.</text>
</comment>
<protein>
    <recommendedName>
        <fullName evidence="9">DUF1772-domain-containing protein</fullName>
    </recommendedName>
</protein>
<dbReference type="OrthoDB" id="5343383at2759"/>
<evidence type="ECO:0000313" key="7">
    <source>
        <dbReference type="EMBL" id="KAF2716649.1"/>
    </source>
</evidence>
<evidence type="ECO:0000256" key="5">
    <source>
        <dbReference type="ARBA" id="ARBA00034313"/>
    </source>
</evidence>
<dbReference type="GO" id="GO:0016020">
    <property type="term" value="C:membrane"/>
    <property type="evidence" value="ECO:0007669"/>
    <property type="project" value="UniProtKB-SubCell"/>
</dbReference>
<evidence type="ECO:0000256" key="6">
    <source>
        <dbReference type="SAM" id="Phobius"/>
    </source>
</evidence>